<dbReference type="Pfam" id="PF01565">
    <property type="entry name" value="FAD_binding_4"/>
    <property type="match status" value="1"/>
</dbReference>
<evidence type="ECO:0000256" key="1">
    <source>
        <dbReference type="ARBA" id="ARBA00001974"/>
    </source>
</evidence>
<dbReference type="Proteomes" id="UP000324758">
    <property type="component" value="Unassembled WGS sequence"/>
</dbReference>
<evidence type="ECO:0000256" key="3">
    <source>
        <dbReference type="ARBA" id="ARBA00022630"/>
    </source>
</evidence>
<sequence length="597" mass="63207">MHRRSLLKGMAAMIALHPDLLSRAAANAAAASGFSRVRPGDPAWPSAESWAKLKEAVGGNLIAVEPPFGACAADPQGAACTHALADIHNPFYIGDQPGGTQVSGWLDAWTPAPSTYAVKARSSADVAAAVNFARDNRLRLVVKGAGHSYQGTSNAPDSLLIWTRAMNQVTLHDAFTPQACEGKIAPSPAVTAGAGAVWIDLYHAVTSEAGRYVQGGGCTDVGVAGLIQSGGFGSFSKGFGAAAGGLLEAEVVTADGAVRIANPCVNPDLFWALKGGGGGSWGVVTRLTLRTHELPAFFGGARGTIQARSDKAFRRLIERFVGSYAENLFNPHWGETVSFAPDNAITISMVCQGLDKDQAEAAWRPFFDWANASPLEFSFKSPSGTGVLPARRFWDNGVLPFFVPDPRPGAPKFHGWWRGDQEQVGAFFHGYESVWLPASLLQEPGRLADALFAASRPKKVALHFNKGLAGGPDEAIAAAKDTATNPAATTAFALAIIADGEGARYPGLAQPPIDEVAARKDARAIDLAAAELLRIAPDAGSYVSESNYFNPRWQTAYWGDNYARLRAVKAKYDPDGLFFVHNGVGSEEWSADGFTRL</sequence>
<evidence type="ECO:0000313" key="8">
    <source>
        <dbReference type="Proteomes" id="UP000324758"/>
    </source>
</evidence>
<comment type="cofactor">
    <cofactor evidence="1">
        <name>FAD</name>
        <dbReference type="ChEBI" id="CHEBI:57692"/>
    </cofactor>
</comment>
<keyword evidence="4" id="KW-0274">FAD</keyword>
<keyword evidence="5" id="KW-0560">Oxidoreductase</keyword>
<dbReference type="InterPro" id="IPR036318">
    <property type="entry name" value="FAD-bd_PCMH-like_sf"/>
</dbReference>
<dbReference type="InterPro" id="IPR012951">
    <property type="entry name" value="BBE"/>
</dbReference>
<protein>
    <submittedName>
        <fullName evidence="7">FAD-binding oxidoreductase</fullName>
    </submittedName>
</protein>
<dbReference type="PROSITE" id="PS51387">
    <property type="entry name" value="FAD_PCMH"/>
    <property type="match status" value="1"/>
</dbReference>
<dbReference type="PANTHER" id="PTHR42973:SF39">
    <property type="entry name" value="FAD-BINDING PCMH-TYPE DOMAIN-CONTAINING PROTEIN"/>
    <property type="match status" value="1"/>
</dbReference>
<evidence type="ECO:0000256" key="5">
    <source>
        <dbReference type="ARBA" id="ARBA00023002"/>
    </source>
</evidence>
<keyword evidence="8" id="KW-1185">Reference proteome</keyword>
<evidence type="ECO:0000256" key="2">
    <source>
        <dbReference type="ARBA" id="ARBA00005466"/>
    </source>
</evidence>
<evidence type="ECO:0000256" key="4">
    <source>
        <dbReference type="ARBA" id="ARBA00022827"/>
    </source>
</evidence>
<evidence type="ECO:0000313" key="7">
    <source>
        <dbReference type="EMBL" id="TYL96635.1"/>
    </source>
</evidence>
<dbReference type="InterPro" id="IPR016166">
    <property type="entry name" value="FAD-bd_PCMH"/>
</dbReference>
<evidence type="ECO:0000259" key="6">
    <source>
        <dbReference type="PROSITE" id="PS51387"/>
    </source>
</evidence>
<proteinExistence type="inferred from homology"/>
<dbReference type="InterPro" id="IPR016169">
    <property type="entry name" value="FAD-bd_PCMH_sub2"/>
</dbReference>
<dbReference type="SUPFAM" id="SSF56176">
    <property type="entry name" value="FAD-binding/transporter-associated domain-like"/>
    <property type="match status" value="1"/>
</dbReference>
<dbReference type="Pfam" id="PF08031">
    <property type="entry name" value="BBE"/>
    <property type="match status" value="1"/>
</dbReference>
<accession>A0A5D3KI27</accession>
<dbReference type="InterPro" id="IPR006094">
    <property type="entry name" value="Oxid_FAD_bind_N"/>
</dbReference>
<dbReference type="EMBL" id="VSSS01000018">
    <property type="protein sequence ID" value="TYL96635.1"/>
    <property type="molecule type" value="Genomic_DNA"/>
</dbReference>
<keyword evidence="3" id="KW-0285">Flavoprotein</keyword>
<dbReference type="Gene3D" id="3.40.462.20">
    <property type="match status" value="1"/>
</dbReference>
<feature type="domain" description="FAD-binding PCMH-type" evidence="6">
    <location>
        <begin position="109"/>
        <end position="294"/>
    </location>
</feature>
<comment type="similarity">
    <text evidence="2">Belongs to the oxygen-dependent FAD-linked oxidoreductase family.</text>
</comment>
<reference evidence="7 8" key="1">
    <citation type="submission" date="2019-08" db="EMBL/GenBank/DDBJ databases">
        <title>Bradyrhizobium hipponensis sp. nov., a rhizobium isolated from a Lupinus angustifolius root nodule in Tunisia.</title>
        <authorList>
            <person name="Off K."/>
            <person name="Rejili M."/>
            <person name="Mars M."/>
            <person name="Brachmann A."/>
            <person name="Marin M."/>
        </authorList>
    </citation>
    <scope>NUCLEOTIDE SEQUENCE [LARGE SCALE GENOMIC DNA]</scope>
    <source>
        <strain evidence="7 8">CTAW71</strain>
    </source>
</reference>
<dbReference type="GO" id="GO:0016491">
    <property type="term" value="F:oxidoreductase activity"/>
    <property type="evidence" value="ECO:0007669"/>
    <property type="project" value="UniProtKB-KW"/>
</dbReference>
<dbReference type="OrthoDB" id="9775082at2"/>
<gene>
    <name evidence="7" type="ORF">FXB40_11370</name>
</gene>
<dbReference type="GO" id="GO:0071949">
    <property type="term" value="F:FAD binding"/>
    <property type="evidence" value="ECO:0007669"/>
    <property type="project" value="InterPro"/>
</dbReference>
<dbReference type="InterPro" id="IPR050416">
    <property type="entry name" value="FAD-linked_Oxidoreductase"/>
</dbReference>
<organism evidence="7 8">
    <name type="scientific">Bradyrhizobium rifense</name>
    <dbReference type="NCBI Taxonomy" id="515499"/>
    <lineage>
        <taxon>Bacteria</taxon>
        <taxon>Pseudomonadati</taxon>
        <taxon>Pseudomonadota</taxon>
        <taxon>Alphaproteobacteria</taxon>
        <taxon>Hyphomicrobiales</taxon>
        <taxon>Nitrobacteraceae</taxon>
        <taxon>Bradyrhizobium</taxon>
    </lineage>
</organism>
<dbReference type="AlphaFoldDB" id="A0A5D3KI27"/>
<comment type="caution">
    <text evidence="7">The sequence shown here is derived from an EMBL/GenBank/DDBJ whole genome shotgun (WGS) entry which is preliminary data.</text>
</comment>
<dbReference type="Gene3D" id="3.30.465.10">
    <property type="match status" value="2"/>
</dbReference>
<dbReference type="PANTHER" id="PTHR42973">
    <property type="entry name" value="BINDING OXIDOREDUCTASE, PUTATIVE (AFU_ORTHOLOGUE AFUA_1G17690)-RELATED"/>
    <property type="match status" value="1"/>
</dbReference>
<name>A0A5D3KI27_9BRAD</name>